<evidence type="ECO:0000313" key="1">
    <source>
        <dbReference type="EMBL" id="TDL19843.1"/>
    </source>
</evidence>
<proteinExistence type="predicted"/>
<name>A0A4Y7PWQ9_9AGAM</name>
<dbReference type="AlphaFoldDB" id="A0A4Y7PWQ9"/>
<dbReference type="Proteomes" id="UP000294933">
    <property type="component" value="Unassembled WGS sequence"/>
</dbReference>
<dbReference type="VEuPathDB" id="FungiDB:BD410DRAFT_791730"/>
<sequence>MTIGVMKRFLLSRTHGPLQSGKFLKRISAPHALLVDIQTDPLIEKCVNEGLEYVIVRD</sequence>
<gene>
    <name evidence="1" type="ORF">BD410DRAFT_791730</name>
</gene>
<accession>A0A4Y7PWQ9</accession>
<organism evidence="1 2">
    <name type="scientific">Rickenella mellea</name>
    <dbReference type="NCBI Taxonomy" id="50990"/>
    <lineage>
        <taxon>Eukaryota</taxon>
        <taxon>Fungi</taxon>
        <taxon>Dikarya</taxon>
        <taxon>Basidiomycota</taxon>
        <taxon>Agaricomycotina</taxon>
        <taxon>Agaricomycetes</taxon>
        <taxon>Hymenochaetales</taxon>
        <taxon>Rickenellaceae</taxon>
        <taxon>Rickenella</taxon>
    </lineage>
</organism>
<evidence type="ECO:0000313" key="2">
    <source>
        <dbReference type="Proteomes" id="UP000294933"/>
    </source>
</evidence>
<dbReference type="EMBL" id="ML170193">
    <property type="protein sequence ID" value="TDL19843.1"/>
    <property type="molecule type" value="Genomic_DNA"/>
</dbReference>
<reference evidence="1 2" key="1">
    <citation type="submission" date="2018-06" db="EMBL/GenBank/DDBJ databases">
        <title>A transcriptomic atlas of mushroom development highlights an independent origin of complex multicellularity.</title>
        <authorList>
            <consortium name="DOE Joint Genome Institute"/>
            <person name="Krizsan K."/>
            <person name="Almasi E."/>
            <person name="Merenyi Z."/>
            <person name="Sahu N."/>
            <person name="Viragh M."/>
            <person name="Koszo T."/>
            <person name="Mondo S."/>
            <person name="Kiss B."/>
            <person name="Balint B."/>
            <person name="Kues U."/>
            <person name="Barry K."/>
            <person name="Hegedus J.C."/>
            <person name="Henrissat B."/>
            <person name="Johnson J."/>
            <person name="Lipzen A."/>
            <person name="Ohm R."/>
            <person name="Nagy I."/>
            <person name="Pangilinan J."/>
            <person name="Yan J."/>
            <person name="Xiong Y."/>
            <person name="Grigoriev I.V."/>
            <person name="Hibbett D.S."/>
            <person name="Nagy L.G."/>
        </authorList>
    </citation>
    <scope>NUCLEOTIDE SEQUENCE [LARGE SCALE GENOMIC DNA]</scope>
    <source>
        <strain evidence="1 2">SZMC22713</strain>
    </source>
</reference>
<keyword evidence="2" id="KW-1185">Reference proteome</keyword>
<protein>
    <submittedName>
        <fullName evidence="1">Uncharacterized protein</fullName>
    </submittedName>
</protein>